<keyword evidence="2" id="KW-1133">Transmembrane helix</keyword>
<dbReference type="Pfam" id="PF06772">
    <property type="entry name" value="LtrA"/>
    <property type="match status" value="1"/>
</dbReference>
<accession>A0A1Q4HSY5</accession>
<keyword evidence="2" id="KW-0472">Membrane</keyword>
<feature type="transmembrane region" description="Helical" evidence="2">
    <location>
        <begin position="173"/>
        <end position="194"/>
    </location>
</feature>
<feature type="region of interest" description="Disordered" evidence="1">
    <location>
        <begin position="1"/>
        <end position="22"/>
    </location>
</feature>
<dbReference type="Proteomes" id="UP000186438">
    <property type="component" value="Unassembled WGS sequence"/>
</dbReference>
<proteinExistence type="predicted"/>
<organism evidence="3 4">
    <name type="scientific">Mycobacterium paraffinicum</name>
    <dbReference type="NCBI Taxonomy" id="53378"/>
    <lineage>
        <taxon>Bacteria</taxon>
        <taxon>Bacillati</taxon>
        <taxon>Actinomycetota</taxon>
        <taxon>Actinomycetes</taxon>
        <taxon>Mycobacteriales</taxon>
        <taxon>Mycobacteriaceae</taxon>
        <taxon>Mycobacterium</taxon>
    </lineage>
</organism>
<feature type="transmembrane region" description="Helical" evidence="2">
    <location>
        <begin position="85"/>
        <end position="103"/>
    </location>
</feature>
<dbReference type="EMBL" id="MPNT01000015">
    <property type="protein sequence ID" value="OJZ72287.1"/>
    <property type="molecule type" value="Genomic_DNA"/>
</dbReference>
<evidence type="ECO:0000256" key="2">
    <source>
        <dbReference type="SAM" id="Phobius"/>
    </source>
</evidence>
<feature type="transmembrane region" description="Helical" evidence="2">
    <location>
        <begin position="109"/>
        <end position="129"/>
    </location>
</feature>
<name>A0A1Q4HSY5_9MYCO</name>
<sequence length="393" mass="41862">MHGRGTDAMGDGERNSTQHVGPRSEGNLELFFDLVFTFAMSQVTQLVLHDLSPTGFGRAALALLAVWWAWVGYTWLINTFDTANVWHEAIVIAAMAAMLVAAAALPRAFASGALVFAIGLLVVRLIHVVKFVALSSHEDAALRRGTRRIAPAFVAAPACIVAAAFVDSPGRELLWVAAAVIDYGAPAVLGLGGFRVSPSYFVSRHGSIIIIALGEVVVELGGAARDLGRWQVIASLVLGVAVMATFWWTYFGLTSGARQRLERATGAERAHLARDAYSYLHLPMVAGIMLFAVGAHATIEHATVPLPLPPAIALAGGMALFYLADVAYRWRDHRQLPADRTVTGVATAASLPALLQIPALAALGLLAGIGVCRLAWELWRRPRIGPAMAGQAR</sequence>
<reference evidence="3 4" key="1">
    <citation type="submission" date="2016-11" db="EMBL/GenBank/DDBJ databases">
        <title>Genome sequences of unsequenced Mycobacteria.</title>
        <authorList>
            <person name="Greninger A.L."/>
            <person name="Fang F."/>
            <person name="Jerome K.R."/>
        </authorList>
    </citation>
    <scope>NUCLEOTIDE SEQUENCE [LARGE SCALE GENOMIC DNA]</scope>
    <source>
        <strain evidence="3 4">M11</strain>
    </source>
</reference>
<feature type="transmembrane region" description="Helical" evidence="2">
    <location>
        <begin position="149"/>
        <end position="167"/>
    </location>
</feature>
<gene>
    <name evidence="3" type="ORF">BRW65_17445</name>
</gene>
<evidence type="ECO:0000256" key="1">
    <source>
        <dbReference type="SAM" id="MobiDB-lite"/>
    </source>
</evidence>
<dbReference type="InterPro" id="IPR010640">
    <property type="entry name" value="Low_temperature_requirement_A"/>
</dbReference>
<protein>
    <submittedName>
        <fullName evidence="3">Low temperature requirement protein A</fullName>
    </submittedName>
</protein>
<evidence type="ECO:0000313" key="4">
    <source>
        <dbReference type="Proteomes" id="UP000186438"/>
    </source>
</evidence>
<feature type="transmembrane region" description="Helical" evidence="2">
    <location>
        <begin position="60"/>
        <end position="78"/>
    </location>
</feature>
<dbReference type="AlphaFoldDB" id="A0A1Q4HSY5"/>
<feature type="transmembrane region" description="Helical" evidence="2">
    <location>
        <begin position="230"/>
        <end position="253"/>
    </location>
</feature>
<dbReference type="PANTHER" id="PTHR36840">
    <property type="entry name" value="BLL5714 PROTEIN"/>
    <property type="match status" value="1"/>
</dbReference>
<feature type="transmembrane region" description="Helical" evidence="2">
    <location>
        <begin position="206"/>
        <end position="224"/>
    </location>
</feature>
<feature type="transmembrane region" description="Helical" evidence="2">
    <location>
        <begin position="311"/>
        <end position="330"/>
    </location>
</feature>
<keyword evidence="2" id="KW-0812">Transmembrane</keyword>
<evidence type="ECO:0000313" key="3">
    <source>
        <dbReference type="EMBL" id="OJZ72287.1"/>
    </source>
</evidence>
<dbReference type="OrthoDB" id="7698234at2"/>
<dbReference type="PANTHER" id="PTHR36840:SF1">
    <property type="entry name" value="BLL5714 PROTEIN"/>
    <property type="match status" value="1"/>
</dbReference>
<comment type="caution">
    <text evidence="3">The sequence shown here is derived from an EMBL/GenBank/DDBJ whole genome shotgun (WGS) entry which is preliminary data.</text>
</comment>
<feature type="transmembrane region" description="Helical" evidence="2">
    <location>
        <begin position="279"/>
        <end position="299"/>
    </location>
</feature>
<keyword evidence="4" id="KW-1185">Reference proteome</keyword>